<evidence type="ECO:0000256" key="2">
    <source>
        <dbReference type="ARBA" id="ARBA00022448"/>
    </source>
</evidence>
<evidence type="ECO:0000259" key="11">
    <source>
        <dbReference type="Pfam" id="PF07885"/>
    </source>
</evidence>
<dbReference type="PANTHER" id="PTHR11003:SF334">
    <property type="entry name" value="FI03418P"/>
    <property type="match status" value="1"/>
</dbReference>
<accession>A0A7M7R9Z9</accession>
<evidence type="ECO:0000256" key="10">
    <source>
        <dbReference type="SAM" id="Phobius"/>
    </source>
</evidence>
<sequence length="441" mass="49600">MGQNAWQTRSQLLAVLVIFWVYLFIGALIFTSIERRHADDLHRTFLVAAIDFVTNNSCVNREDLQTYSNDLIDAYTGGLRWTPDHGFNSSKQQYHHWDLIDSLFFSATVVTTIGYGHLAPSTVLGRSVCIIYALIGIPLSGLLVTIIGQQLKKRLRGIWKRLLHRMHCITTGKSSPSHRIATITAVVISGFAFYVILIIIPACLFKYIEGWDWLTSQYYAVISFTTIGFGDYVAGDGQTLSVVGHVVYKVLLIFYLLFGMGFVTMLLQGLQKRNAQKVEQFTKRRVIRRIMKRKRVRRKPGLDDPDGIMLKEMPSESEEYVVITTDVVVGGESQGEDFEMQELESGVPFETVSVVDDIMQTQTIPSFDADTQTDWSKLDYSNCCCCCHKKPETNDGSTMTHTSSQSSSASSSESKVVNDPDRTWKITENSICPENLAEHGP</sequence>
<evidence type="ECO:0000313" key="12">
    <source>
        <dbReference type="EnsemblMetazoa" id="XP_781606"/>
    </source>
</evidence>
<keyword evidence="2 8" id="KW-0813">Transport</keyword>
<dbReference type="GO" id="GO:0005886">
    <property type="term" value="C:plasma membrane"/>
    <property type="evidence" value="ECO:0000318"/>
    <property type="project" value="GO_Central"/>
</dbReference>
<dbReference type="Proteomes" id="UP000007110">
    <property type="component" value="Unassembled WGS sequence"/>
</dbReference>
<dbReference type="FunFam" id="1.10.287.70:FF:000286">
    <property type="entry name" value="Uncharacterized protein"/>
    <property type="match status" value="1"/>
</dbReference>
<dbReference type="InterPro" id="IPR013099">
    <property type="entry name" value="K_chnl_dom"/>
</dbReference>
<feature type="transmembrane region" description="Helical" evidence="10">
    <location>
        <begin position="99"/>
        <end position="118"/>
    </location>
</feature>
<evidence type="ECO:0000313" key="13">
    <source>
        <dbReference type="Proteomes" id="UP000007110"/>
    </source>
</evidence>
<evidence type="ECO:0000256" key="3">
    <source>
        <dbReference type="ARBA" id="ARBA00022692"/>
    </source>
</evidence>
<dbReference type="KEGG" id="spu:576175"/>
<feature type="compositionally biased region" description="Low complexity" evidence="9">
    <location>
        <begin position="397"/>
        <end position="414"/>
    </location>
</feature>
<dbReference type="GO" id="GO:0071805">
    <property type="term" value="P:potassium ion transmembrane transport"/>
    <property type="evidence" value="ECO:0000318"/>
    <property type="project" value="GO_Central"/>
</dbReference>
<comment type="similarity">
    <text evidence="8">Belongs to the two pore domain potassium channel (TC 1.A.1.8) family.</text>
</comment>
<reference evidence="13" key="1">
    <citation type="submission" date="2015-02" db="EMBL/GenBank/DDBJ databases">
        <title>Genome sequencing for Strongylocentrotus purpuratus.</title>
        <authorList>
            <person name="Murali S."/>
            <person name="Liu Y."/>
            <person name="Vee V."/>
            <person name="English A."/>
            <person name="Wang M."/>
            <person name="Skinner E."/>
            <person name="Han Y."/>
            <person name="Muzny D.M."/>
            <person name="Worley K.C."/>
            <person name="Gibbs R.A."/>
        </authorList>
    </citation>
    <scope>NUCLEOTIDE SEQUENCE</scope>
</reference>
<keyword evidence="4 10" id="KW-1133">Transmembrane helix</keyword>
<dbReference type="SUPFAM" id="SSF81324">
    <property type="entry name" value="Voltage-gated potassium channels"/>
    <property type="match status" value="2"/>
</dbReference>
<dbReference type="InParanoid" id="A0A7M7R9Z9"/>
<dbReference type="Pfam" id="PF07885">
    <property type="entry name" value="Ion_trans_2"/>
    <property type="match status" value="2"/>
</dbReference>
<dbReference type="GO" id="GO:0015271">
    <property type="term" value="F:outward rectifier potassium channel activity"/>
    <property type="evidence" value="ECO:0000318"/>
    <property type="project" value="GO_Central"/>
</dbReference>
<feature type="region of interest" description="Disordered" evidence="9">
    <location>
        <begin position="394"/>
        <end position="441"/>
    </location>
</feature>
<feature type="transmembrane region" description="Helical" evidence="10">
    <location>
        <begin position="246"/>
        <end position="267"/>
    </location>
</feature>
<reference evidence="12" key="2">
    <citation type="submission" date="2021-01" db="UniProtKB">
        <authorList>
            <consortium name="EnsemblMetazoa"/>
        </authorList>
    </citation>
    <scope>IDENTIFICATION</scope>
</reference>
<dbReference type="InterPro" id="IPR003280">
    <property type="entry name" value="2pore_dom_K_chnl"/>
</dbReference>
<dbReference type="GO" id="GO:0022841">
    <property type="term" value="F:potassium ion leak channel activity"/>
    <property type="evidence" value="ECO:0000318"/>
    <property type="project" value="GO_Central"/>
</dbReference>
<keyword evidence="3 8" id="KW-0812">Transmembrane</keyword>
<proteinExistence type="inferred from homology"/>
<dbReference type="OMA" id="FGQCSER"/>
<protein>
    <recommendedName>
        <fullName evidence="11">Potassium channel domain-containing protein</fullName>
    </recommendedName>
</protein>
<dbReference type="PRINTS" id="PR01333">
    <property type="entry name" value="2POREKCHANEL"/>
</dbReference>
<evidence type="ECO:0000256" key="9">
    <source>
        <dbReference type="SAM" id="MobiDB-lite"/>
    </source>
</evidence>
<name>A0A7M7R9Z9_STRPU</name>
<dbReference type="EnsemblMetazoa" id="XM_776513">
    <property type="protein sequence ID" value="XP_781606"/>
    <property type="gene ID" value="LOC576175"/>
</dbReference>
<evidence type="ECO:0000256" key="6">
    <source>
        <dbReference type="ARBA" id="ARBA00023136"/>
    </source>
</evidence>
<keyword evidence="5 8" id="KW-0406">Ion transport</keyword>
<evidence type="ECO:0000256" key="5">
    <source>
        <dbReference type="ARBA" id="ARBA00023065"/>
    </source>
</evidence>
<dbReference type="PANTHER" id="PTHR11003">
    <property type="entry name" value="POTASSIUM CHANNEL, SUBFAMILY K"/>
    <property type="match status" value="1"/>
</dbReference>
<comment type="subcellular location">
    <subcellularLocation>
        <location evidence="1">Membrane</location>
        <topology evidence="1">Multi-pass membrane protein</topology>
    </subcellularLocation>
</comment>
<keyword evidence="6 10" id="KW-0472">Membrane</keyword>
<evidence type="ECO:0000256" key="8">
    <source>
        <dbReference type="RuleBase" id="RU003857"/>
    </source>
</evidence>
<feature type="transmembrane region" description="Helical" evidence="10">
    <location>
        <begin position="12"/>
        <end position="33"/>
    </location>
</feature>
<organism evidence="12 13">
    <name type="scientific">Strongylocentrotus purpuratus</name>
    <name type="common">Purple sea urchin</name>
    <dbReference type="NCBI Taxonomy" id="7668"/>
    <lineage>
        <taxon>Eukaryota</taxon>
        <taxon>Metazoa</taxon>
        <taxon>Echinodermata</taxon>
        <taxon>Eleutherozoa</taxon>
        <taxon>Echinozoa</taxon>
        <taxon>Echinoidea</taxon>
        <taxon>Euechinoidea</taxon>
        <taxon>Echinacea</taxon>
        <taxon>Camarodonta</taxon>
        <taxon>Echinidea</taxon>
        <taxon>Strongylocentrotidae</taxon>
        <taxon>Strongylocentrotus</taxon>
    </lineage>
</organism>
<feature type="transmembrane region" description="Helical" evidence="10">
    <location>
        <begin position="130"/>
        <end position="151"/>
    </location>
</feature>
<dbReference type="Gene3D" id="1.10.287.70">
    <property type="match status" value="1"/>
</dbReference>
<evidence type="ECO:0000256" key="1">
    <source>
        <dbReference type="ARBA" id="ARBA00004141"/>
    </source>
</evidence>
<evidence type="ECO:0000256" key="7">
    <source>
        <dbReference type="ARBA" id="ARBA00023303"/>
    </source>
</evidence>
<dbReference type="OrthoDB" id="297496at2759"/>
<keyword evidence="13" id="KW-1185">Reference proteome</keyword>
<evidence type="ECO:0000256" key="4">
    <source>
        <dbReference type="ARBA" id="ARBA00022989"/>
    </source>
</evidence>
<keyword evidence="7 8" id="KW-0407">Ion channel</keyword>
<feature type="domain" description="Potassium channel" evidence="11">
    <location>
        <begin position="183"/>
        <end position="272"/>
    </location>
</feature>
<dbReference type="RefSeq" id="XP_781606.2">
    <property type="nucleotide sequence ID" value="XM_776513.5"/>
</dbReference>
<feature type="compositionally biased region" description="Basic and acidic residues" evidence="9">
    <location>
        <begin position="416"/>
        <end position="425"/>
    </location>
</feature>
<feature type="transmembrane region" description="Helical" evidence="10">
    <location>
        <begin position="183"/>
        <end position="208"/>
    </location>
</feature>
<dbReference type="AlphaFoldDB" id="A0A7M7R9Z9"/>
<feature type="domain" description="Potassium channel" evidence="11">
    <location>
        <begin position="91"/>
        <end position="152"/>
    </location>
</feature>
<dbReference type="GeneID" id="576175"/>